<gene>
    <name evidence="1" type="ORF">KIN20_023333</name>
</gene>
<reference evidence="1" key="1">
    <citation type="submission" date="2021-06" db="EMBL/GenBank/DDBJ databases">
        <title>Parelaphostrongylus tenuis whole genome reference sequence.</title>
        <authorList>
            <person name="Garwood T.J."/>
            <person name="Larsen P.A."/>
            <person name="Fountain-Jones N.M."/>
            <person name="Garbe J.R."/>
            <person name="Macchietto M.G."/>
            <person name="Kania S.A."/>
            <person name="Gerhold R.W."/>
            <person name="Richards J.E."/>
            <person name="Wolf T.M."/>
        </authorList>
    </citation>
    <scope>NUCLEOTIDE SEQUENCE</scope>
    <source>
        <strain evidence="1">MNPRO001-30</strain>
        <tissue evidence="1">Meninges</tissue>
    </source>
</reference>
<accession>A0AAD5QVC0</accession>
<sequence length="82" mass="8788">MAYAGKSEVSAQVPGIASDKQGAQAFVLRLVMQTVFDVLERQARSALLPDALILSILSQLTVSVTYESLECQAVAITLMEMA</sequence>
<dbReference type="AlphaFoldDB" id="A0AAD5QVC0"/>
<evidence type="ECO:0000313" key="1">
    <source>
        <dbReference type="EMBL" id="KAJ1363460.1"/>
    </source>
</evidence>
<dbReference type="Proteomes" id="UP001196413">
    <property type="component" value="Unassembled WGS sequence"/>
</dbReference>
<keyword evidence="2" id="KW-1185">Reference proteome</keyword>
<comment type="caution">
    <text evidence="1">The sequence shown here is derived from an EMBL/GenBank/DDBJ whole genome shotgun (WGS) entry which is preliminary data.</text>
</comment>
<evidence type="ECO:0000313" key="2">
    <source>
        <dbReference type="Proteomes" id="UP001196413"/>
    </source>
</evidence>
<name>A0AAD5QVC0_PARTN</name>
<dbReference type="EMBL" id="JAHQIW010004729">
    <property type="protein sequence ID" value="KAJ1363460.1"/>
    <property type="molecule type" value="Genomic_DNA"/>
</dbReference>
<protein>
    <submittedName>
        <fullName evidence="1">Uncharacterized protein</fullName>
    </submittedName>
</protein>
<organism evidence="1 2">
    <name type="scientific">Parelaphostrongylus tenuis</name>
    <name type="common">Meningeal worm</name>
    <dbReference type="NCBI Taxonomy" id="148309"/>
    <lineage>
        <taxon>Eukaryota</taxon>
        <taxon>Metazoa</taxon>
        <taxon>Ecdysozoa</taxon>
        <taxon>Nematoda</taxon>
        <taxon>Chromadorea</taxon>
        <taxon>Rhabditida</taxon>
        <taxon>Rhabditina</taxon>
        <taxon>Rhabditomorpha</taxon>
        <taxon>Strongyloidea</taxon>
        <taxon>Metastrongylidae</taxon>
        <taxon>Parelaphostrongylus</taxon>
    </lineage>
</organism>
<proteinExistence type="predicted"/>